<name>A0A7H0VCC8_9FLAO</name>
<evidence type="ECO:0000256" key="4">
    <source>
        <dbReference type="ARBA" id="ARBA00022801"/>
    </source>
</evidence>
<dbReference type="Pfam" id="PF00877">
    <property type="entry name" value="NLPC_P60"/>
    <property type="match status" value="1"/>
</dbReference>
<sequence>MIWRYSKYLLALSFILLLSSCGSLQRSPAKSKPKSAPQFEHEILNSKKDKTTKPKSKSEEIDEAPALDAKESDLESFIDDWYGTPHRMGGMTKKGVDCSGFVIIAYQEVFEREFQGRRAEDIFSEMEALNQDELEFGDLVFFKVRGRRIDHVGIYLGDGQFAHTSSSRGVMISSLSNAYWSKRFFKGGRYKG</sequence>
<keyword evidence="2" id="KW-0645">Protease</keyword>
<keyword evidence="3 7" id="KW-0732">Signal</keyword>
<dbReference type="GO" id="GO:0006508">
    <property type="term" value="P:proteolysis"/>
    <property type="evidence" value="ECO:0007669"/>
    <property type="project" value="UniProtKB-KW"/>
</dbReference>
<dbReference type="PROSITE" id="PS51257">
    <property type="entry name" value="PROKAR_LIPOPROTEIN"/>
    <property type="match status" value="1"/>
</dbReference>
<dbReference type="Proteomes" id="UP000516305">
    <property type="component" value="Chromosome"/>
</dbReference>
<evidence type="ECO:0000256" key="3">
    <source>
        <dbReference type="ARBA" id="ARBA00022729"/>
    </source>
</evidence>
<keyword evidence="10" id="KW-1185">Reference proteome</keyword>
<accession>A0A7H0VCC8</accession>
<keyword evidence="5" id="KW-0788">Thiol protease</keyword>
<gene>
    <name evidence="9" type="ORF">H4K34_13445</name>
</gene>
<dbReference type="EMBL" id="CP060139">
    <property type="protein sequence ID" value="QNR23376.1"/>
    <property type="molecule type" value="Genomic_DNA"/>
</dbReference>
<dbReference type="PROSITE" id="PS51935">
    <property type="entry name" value="NLPC_P60"/>
    <property type="match status" value="1"/>
</dbReference>
<comment type="similarity">
    <text evidence="1">Belongs to the peptidase C40 family.</text>
</comment>
<keyword evidence="4" id="KW-0378">Hydrolase</keyword>
<feature type="compositionally biased region" description="Basic and acidic residues" evidence="6">
    <location>
        <begin position="39"/>
        <end position="59"/>
    </location>
</feature>
<dbReference type="InterPro" id="IPR038765">
    <property type="entry name" value="Papain-like_cys_pep_sf"/>
</dbReference>
<proteinExistence type="inferred from homology"/>
<protein>
    <submittedName>
        <fullName evidence="9">C40 family peptidase</fullName>
    </submittedName>
</protein>
<dbReference type="AlphaFoldDB" id="A0A7H0VCC8"/>
<dbReference type="KEGG" id="chyd:H4K34_13445"/>
<reference evidence="9 10" key="1">
    <citation type="submission" date="2020-08" db="EMBL/GenBank/DDBJ databases">
        <title>Croceimicrobium hydrocarbonivorans gen. nov., sp. nov., a novel marine bacterium isolated from a bacterial consortium that degrades polyethylene terephthalate.</title>
        <authorList>
            <person name="Liu R."/>
        </authorList>
    </citation>
    <scope>NUCLEOTIDE SEQUENCE [LARGE SCALE GENOMIC DNA]</scope>
    <source>
        <strain evidence="9 10">A20-9</strain>
    </source>
</reference>
<evidence type="ECO:0000256" key="5">
    <source>
        <dbReference type="ARBA" id="ARBA00022807"/>
    </source>
</evidence>
<evidence type="ECO:0000256" key="7">
    <source>
        <dbReference type="SAM" id="SignalP"/>
    </source>
</evidence>
<dbReference type="RefSeq" id="WP_210757906.1">
    <property type="nucleotide sequence ID" value="NZ_CP060139.1"/>
</dbReference>
<dbReference type="PANTHER" id="PTHR47360">
    <property type="entry name" value="MUREIN DD-ENDOPEPTIDASE MEPS/MUREIN LD-CARBOXYPEPTIDASE"/>
    <property type="match status" value="1"/>
</dbReference>
<dbReference type="InterPro" id="IPR000064">
    <property type="entry name" value="NLP_P60_dom"/>
</dbReference>
<feature type="region of interest" description="Disordered" evidence="6">
    <location>
        <begin position="28"/>
        <end position="66"/>
    </location>
</feature>
<evidence type="ECO:0000256" key="2">
    <source>
        <dbReference type="ARBA" id="ARBA00022670"/>
    </source>
</evidence>
<feature type="signal peptide" evidence="7">
    <location>
        <begin position="1"/>
        <end position="24"/>
    </location>
</feature>
<evidence type="ECO:0000256" key="6">
    <source>
        <dbReference type="SAM" id="MobiDB-lite"/>
    </source>
</evidence>
<dbReference type="GO" id="GO:0008234">
    <property type="term" value="F:cysteine-type peptidase activity"/>
    <property type="evidence" value="ECO:0007669"/>
    <property type="project" value="UniProtKB-KW"/>
</dbReference>
<dbReference type="Gene3D" id="3.90.1720.10">
    <property type="entry name" value="endopeptidase domain like (from Nostoc punctiforme)"/>
    <property type="match status" value="1"/>
</dbReference>
<feature type="domain" description="NlpC/P60" evidence="8">
    <location>
        <begin position="68"/>
        <end position="191"/>
    </location>
</feature>
<evidence type="ECO:0000313" key="9">
    <source>
        <dbReference type="EMBL" id="QNR23376.1"/>
    </source>
</evidence>
<evidence type="ECO:0000259" key="8">
    <source>
        <dbReference type="PROSITE" id="PS51935"/>
    </source>
</evidence>
<dbReference type="InterPro" id="IPR052062">
    <property type="entry name" value="Murein_DD/LD_carboxypeptidase"/>
</dbReference>
<dbReference type="PANTHER" id="PTHR47360:SF1">
    <property type="entry name" value="ENDOPEPTIDASE NLPC-RELATED"/>
    <property type="match status" value="1"/>
</dbReference>
<evidence type="ECO:0000256" key="1">
    <source>
        <dbReference type="ARBA" id="ARBA00007074"/>
    </source>
</evidence>
<organism evidence="9 10">
    <name type="scientific">Croceimicrobium hydrocarbonivorans</name>
    <dbReference type="NCBI Taxonomy" id="2761580"/>
    <lineage>
        <taxon>Bacteria</taxon>
        <taxon>Pseudomonadati</taxon>
        <taxon>Bacteroidota</taxon>
        <taxon>Flavobacteriia</taxon>
        <taxon>Flavobacteriales</taxon>
        <taxon>Owenweeksiaceae</taxon>
        <taxon>Croceimicrobium</taxon>
    </lineage>
</organism>
<evidence type="ECO:0000313" key="10">
    <source>
        <dbReference type="Proteomes" id="UP000516305"/>
    </source>
</evidence>
<feature type="chain" id="PRO_5028907406" evidence="7">
    <location>
        <begin position="25"/>
        <end position="192"/>
    </location>
</feature>
<dbReference type="SUPFAM" id="SSF54001">
    <property type="entry name" value="Cysteine proteinases"/>
    <property type="match status" value="1"/>
</dbReference>